<accession>A0A261EPC9</accession>
<keyword evidence="6" id="KW-0560">Oxidoreductase</keyword>
<evidence type="ECO:0000256" key="7">
    <source>
        <dbReference type="ARBA" id="ARBA00023136"/>
    </source>
</evidence>
<feature type="domain" description="Vitamin K epoxide reductase" evidence="11">
    <location>
        <begin position="17"/>
        <end position="163"/>
    </location>
</feature>
<evidence type="ECO:0000256" key="2">
    <source>
        <dbReference type="ARBA" id="ARBA00006214"/>
    </source>
</evidence>
<dbReference type="Pfam" id="PF07884">
    <property type="entry name" value="VKOR"/>
    <property type="match status" value="1"/>
</dbReference>
<comment type="caution">
    <text evidence="12">The sequence shown here is derived from an EMBL/GenBank/DDBJ whole genome shotgun (WGS) entry which is preliminary data.</text>
</comment>
<dbReference type="InterPro" id="IPR012932">
    <property type="entry name" value="VKOR"/>
</dbReference>
<dbReference type="Gene3D" id="1.20.1440.130">
    <property type="entry name" value="VKOR domain"/>
    <property type="match status" value="1"/>
</dbReference>
<dbReference type="Proteomes" id="UP000216004">
    <property type="component" value="Unassembled WGS sequence"/>
</dbReference>
<keyword evidence="5 10" id="KW-1133">Transmembrane helix</keyword>
<evidence type="ECO:0000256" key="8">
    <source>
        <dbReference type="ARBA" id="ARBA00023157"/>
    </source>
</evidence>
<proteinExistence type="inferred from homology"/>
<keyword evidence="8" id="KW-1015">Disulfide bond</keyword>
<comment type="subcellular location">
    <subcellularLocation>
        <location evidence="1">Membrane</location>
        <topology evidence="1">Multi-pass membrane protein</topology>
    </subcellularLocation>
</comment>
<evidence type="ECO:0000256" key="1">
    <source>
        <dbReference type="ARBA" id="ARBA00004141"/>
    </source>
</evidence>
<evidence type="ECO:0000256" key="5">
    <source>
        <dbReference type="ARBA" id="ARBA00022989"/>
    </source>
</evidence>
<keyword evidence="7 10" id="KW-0472">Membrane</keyword>
<keyword evidence="3 10" id="KW-0812">Transmembrane</keyword>
<organism evidence="12 13">
    <name type="scientific">Bombiscardovia coagulans</name>
    <dbReference type="NCBI Taxonomy" id="686666"/>
    <lineage>
        <taxon>Bacteria</taxon>
        <taxon>Bacillati</taxon>
        <taxon>Actinomycetota</taxon>
        <taxon>Actinomycetes</taxon>
        <taxon>Bifidobacteriales</taxon>
        <taxon>Bifidobacteriaceae</taxon>
        <taxon>Bombiscardovia</taxon>
    </lineage>
</organism>
<comment type="similarity">
    <text evidence="2">Belongs to the VKOR family.</text>
</comment>
<gene>
    <name evidence="12" type="ORF">BOCO_1405</name>
</gene>
<evidence type="ECO:0000256" key="9">
    <source>
        <dbReference type="ARBA" id="ARBA00023284"/>
    </source>
</evidence>
<evidence type="ECO:0000256" key="4">
    <source>
        <dbReference type="ARBA" id="ARBA00022719"/>
    </source>
</evidence>
<dbReference type="InterPro" id="IPR038354">
    <property type="entry name" value="VKOR_sf"/>
</dbReference>
<name>A0A261EPC9_9BIFI</name>
<evidence type="ECO:0000259" key="11">
    <source>
        <dbReference type="SMART" id="SM00756"/>
    </source>
</evidence>
<evidence type="ECO:0000313" key="12">
    <source>
        <dbReference type="EMBL" id="OZG48709.1"/>
    </source>
</evidence>
<reference evidence="12 13" key="1">
    <citation type="journal article" date="2017" name="BMC Genomics">
        <title>Comparative genomic and phylogenomic analyses of the Bifidobacteriaceae family.</title>
        <authorList>
            <person name="Lugli G.A."/>
            <person name="Milani C."/>
            <person name="Turroni F."/>
            <person name="Duranti S."/>
            <person name="Mancabelli L."/>
            <person name="Mangifesta M."/>
            <person name="Ferrario C."/>
            <person name="Modesto M."/>
            <person name="Mattarelli P."/>
            <person name="Jiri K."/>
            <person name="van Sinderen D."/>
            <person name="Ventura M."/>
        </authorList>
    </citation>
    <scope>NUCLEOTIDE SEQUENCE [LARGE SCALE GENOMIC DNA]</scope>
    <source>
        <strain evidence="12 13">DSM 22924</strain>
    </source>
</reference>
<dbReference type="EMBL" id="MWWS01000009">
    <property type="protein sequence ID" value="OZG48709.1"/>
    <property type="molecule type" value="Genomic_DNA"/>
</dbReference>
<keyword evidence="13" id="KW-1185">Reference proteome</keyword>
<dbReference type="AlphaFoldDB" id="A0A261EPC9"/>
<evidence type="ECO:0000256" key="10">
    <source>
        <dbReference type="SAM" id="Phobius"/>
    </source>
</evidence>
<feature type="transmembrane region" description="Helical" evidence="10">
    <location>
        <begin position="85"/>
        <end position="108"/>
    </location>
</feature>
<dbReference type="InterPro" id="IPR041714">
    <property type="entry name" value="VKOR_Actinobacteria"/>
</dbReference>
<evidence type="ECO:0000256" key="3">
    <source>
        <dbReference type="ARBA" id="ARBA00022692"/>
    </source>
</evidence>
<feature type="transmembrane region" description="Helical" evidence="10">
    <location>
        <begin position="143"/>
        <end position="169"/>
    </location>
</feature>
<dbReference type="GO" id="GO:0048038">
    <property type="term" value="F:quinone binding"/>
    <property type="evidence" value="ECO:0007669"/>
    <property type="project" value="UniProtKB-KW"/>
</dbReference>
<protein>
    <submittedName>
        <fullName evidence="12">Vitamin K epoxide reductase</fullName>
    </submittedName>
</protein>
<keyword evidence="9" id="KW-0676">Redox-active center</keyword>
<dbReference type="SMART" id="SM00756">
    <property type="entry name" value="VKc"/>
    <property type="match status" value="1"/>
</dbReference>
<feature type="transmembrane region" description="Helical" evidence="10">
    <location>
        <begin position="20"/>
        <end position="40"/>
    </location>
</feature>
<evidence type="ECO:0000256" key="6">
    <source>
        <dbReference type="ARBA" id="ARBA00023002"/>
    </source>
</evidence>
<dbReference type="RefSeq" id="WP_094723626.1">
    <property type="nucleotide sequence ID" value="NZ_MWWS01000009.1"/>
</dbReference>
<feature type="transmembrane region" description="Helical" evidence="10">
    <location>
        <begin position="189"/>
        <end position="210"/>
    </location>
</feature>
<evidence type="ECO:0000313" key="13">
    <source>
        <dbReference type="Proteomes" id="UP000216004"/>
    </source>
</evidence>
<dbReference type="CDD" id="cd12922">
    <property type="entry name" value="VKOR_5"/>
    <property type="match status" value="1"/>
</dbReference>
<dbReference type="GO" id="GO:0016020">
    <property type="term" value="C:membrane"/>
    <property type="evidence" value="ECO:0007669"/>
    <property type="project" value="UniProtKB-SubCell"/>
</dbReference>
<sequence>MNSSTSSQRLTGWRNSSTWTYGIALVASALALLVSFIVAIDTLQMARHPGDKLSCDVNSTLSCTTVAQSWQAELIHGSNWSIPNAFLGIAAESVFITICVIGLTGALLPKWFNLASWWGSLSALLYAYWLFSQSLFVIKALCPWCLVLMFSTTIQFMALTHATVCLHNVPSLQGRFAGLGKQLRNYYRLYYDLMVDTVWVVALVVVIVVVDGQALF</sequence>
<dbReference type="OrthoDB" id="9783799at2"/>
<dbReference type="GO" id="GO:0016491">
    <property type="term" value="F:oxidoreductase activity"/>
    <property type="evidence" value="ECO:0007669"/>
    <property type="project" value="UniProtKB-KW"/>
</dbReference>
<keyword evidence="4" id="KW-0874">Quinone</keyword>
<feature type="transmembrane region" description="Helical" evidence="10">
    <location>
        <begin position="114"/>
        <end position="131"/>
    </location>
</feature>